<dbReference type="VEuPathDB" id="MicrosporidiaDB:AAJ76_1600028830"/>
<dbReference type="GO" id="GO:0008757">
    <property type="term" value="F:S-adenosylmethionine-dependent methyltransferase activity"/>
    <property type="evidence" value="ECO:0007669"/>
    <property type="project" value="UniProtKB-ARBA"/>
</dbReference>
<dbReference type="PROSITE" id="PS00092">
    <property type="entry name" value="N6_MTASE"/>
    <property type="match status" value="1"/>
</dbReference>
<keyword evidence="4" id="KW-0489">Methyltransferase</keyword>
<dbReference type="Pfam" id="PF05175">
    <property type="entry name" value="MTS"/>
    <property type="match status" value="1"/>
</dbReference>
<evidence type="ECO:0000256" key="2">
    <source>
        <dbReference type="ARBA" id="ARBA00041374"/>
    </source>
</evidence>
<evidence type="ECO:0000313" key="4">
    <source>
        <dbReference type="EMBL" id="KKO75610.1"/>
    </source>
</evidence>
<reference evidence="4 5" key="1">
    <citation type="journal article" date="2015" name="Environ. Microbiol.">
        <title>Genome analyses suggest the presence of polyploidy and recent human-driven expansions in eight global populations of the honeybee pathogen Nosema ceranae.</title>
        <authorList>
            <person name="Pelin A."/>
            <person name="Selman M."/>
            <person name="Aris-Brosou S."/>
            <person name="Farinelli L."/>
            <person name="Corradi N."/>
        </authorList>
    </citation>
    <scope>NUCLEOTIDE SEQUENCE [LARGE SCALE GENOMIC DNA]</scope>
    <source>
        <strain evidence="4 5">PA08 1199</strain>
    </source>
</reference>
<organism evidence="4 5">
    <name type="scientific">Vairimorpha ceranae</name>
    <dbReference type="NCBI Taxonomy" id="40302"/>
    <lineage>
        <taxon>Eukaryota</taxon>
        <taxon>Fungi</taxon>
        <taxon>Fungi incertae sedis</taxon>
        <taxon>Microsporidia</taxon>
        <taxon>Nosematidae</taxon>
        <taxon>Vairimorpha</taxon>
    </lineage>
</organism>
<dbReference type="GO" id="GO:0003676">
    <property type="term" value="F:nucleic acid binding"/>
    <property type="evidence" value="ECO:0007669"/>
    <property type="project" value="InterPro"/>
</dbReference>
<name>A0A0F9WFV6_9MICR</name>
<dbReference type="Gene3D" id="3.40.50.150">
    <property type="entry name" value="Vaccinia Virus protein VP39"/>
    <property type="match status" value="1"/>
</dbReference>
<dbReference type="InterPro" id="IPR007848">
    <property type="entry name" value="Small_mtfrase_dom"/>
</dbReference>
<evidence type="ECO:0000313" key="5">
    <source>
        <dbReference type="Proteomes" id="UP000034350"/>
    </source>
</evidence>
<accession>A0A0F9WFV6</accession>
<evidence type="ECO:0000256" key="1">
    <source>
        <dbReference type="ARBA" id="ARBA00009741"/>
    </source>
</evidence>
<dbReference type="RefSeq" id="XP_024331352.1">
    <property type="nucleotide sequence ID" value="XM_024474154.1"/>
</dbReference>
<dbReference type="SUPFAM" id="SSF53335">
    <property type="entry name" value="S-adenosyl-L-methionine-dependent methyltransferases"/>
    <property type="match status" value="1"/>
</dbReference>
<dbReference type="PANTHER" id="PTHR23290:SF0">
    <property type="entry name" value="RRNA N6-ADENOSINE-METHYLTRANSFERASE METTL5"/>
    <property type="match status" value="1"/>
</dbReference>
<dbReference type="Proteomes" id="UP000034350">
    <property type="component" value="Unassembled WGS sequence"/>
</dbReference>
<gene>
    <name evidence="4" type="ORF">AAJ76_1600028830</name>
</gene>
<keyword evidence="5" id="KW-1185">Reference proteome</keyword>
<dbReference type="EMBL" id="JPQZ01000016">
    <property type="protein sequence ID" value="KKO75610.1"/>
    <property type="molecule type" value="Genomic_DNA"/>
</dbReference>
<feature type="domain" description="Methyltransferase small" evidence="3">
    <location>
        <begin position="41"/>
        <end position="128"/>
    </location>
</feature>
<protein>
    <recommendedName>
        <fullName evidence="2">Methyltransferase-like protein 5</fullName>
    </recommendedName>
</protein>
<dbReference type="OrthoDB" id="7848332at2759"/>
<proteinExistence type="inferred from homology"/>
<dbReference type="GeneID" id="36319063"/>
<dbReference type="OMA" id="DVVYSIH"/>
<dbReference type="CDD" id="cd02440">
    <property type="entry name" value="AdoMet_MTases"/>
    <property type="match status" value="1"/>
</dbReference>
<comment type="similarity">
    <text evidence="1">Belongs to the methyltransferase superfamily. PrmA family.</text>
</comment>
<keyword evidence="4" id="KW-0808">Transferase</keyword>
<dbReference type="InterPro" id="IPR029063">
    <property type="entry name" value="SAM-dependent_MTases_sf"/>
</dbReference>
<dbReference type="PRINTS" id="PR00507">
    <property type="entry name" value="N12N6MTFRASE"/>
</dbReference>
<dbReference type="SMR" id="A0A0F9WFV6"/>
<comment type="caution">
    <text evidence="4">The sequence shown here is derived from an EMBL/GenBank/DDBJ whole genome shotgun (WGS) entry which is preliminary data.</text>
</comment>
<dbReference type="InterPro" id="IPR002052">
    <property type="entry name" value="DNA_methylase_N6_adenine_CS"/>
</dbReference>
<evidence type="ECO:0000259" key="3">
    <source>
        <dbReference type="Pfam" id="PF05175"/>
    </source>
</evidence>
<dbReference type="VEuPathDB" id="MicrosporidiaDB:G9O61_00g004360"/>
<sequence length="196" mass="22641">MKLKDLKIELSKIKNFKNAKIKLEQYITPHDLAAHIVYAIHTLHNDLEDKRILDLCCGTGMLSAAVSFFNPSTIVGVDIDYEAIKIYKENLDHLNNVDIVKADFNNLEFRSGFFDTVIMNPPFGTKIKHQDINALNKALSLGKVVYSLHKKSTRDFLLKKYKGSKVIAEMKYDLPKSYNFHRKKFKTIEVDFIRFV</sequence>
<dbReference type="InterPro" id="IPR051720">
    <property type="entry name" value="rRNA_MeTrfase/Polyamine_Synth"/>
</dbReference>
<dbReference type="AlphaFoldDB" id="A0A0F9WFV6"/>
<dbReference type="PANTHER" id="PTHR23290">
    <property type="entry name" value="RRNA N6-ADENOSINE-METHYLTRANSFERASE METTL5"/>
    <property type="match status" value="1"/>
</dbReference>
<dbReference type="GO" id="GO:0032259">
    <property type="term" value="P:methylation"/>
    <property type="evidence" value="ECO:0007669"/>
    <property type="project" value="UniProtKB-KW"/>
</dbReference>
<dbReference type="VEuPathDB" id="MicrosporidiaDB:NCER_100053"/>